<dbReference type="InterPro" id="IPR036278">
    <property type="entry name" value="Sialidase_sf"/>
</dbReference>
<reference evidence="5 6" key="1">
    <citation type="submission" date="2018-11" db="EMBL/GenBank/DDBJ databases">
        <authorList>
            <person name="Na S.W."/>
            <person name="Baik M."/>
        </authorList>
    </citation>
    <scope>NUCLEOTIDE SEQUENCE [LARGE SCALE GENOMIC DNA]</scope>
    <source>
        <strain evidence="5 6">E39</strain>
    </source>
</reference>
<dbReference type="SUPFAM" id="SSF50939">
    <property type="entry name" value="Sialidases"/>
    <property type="match status" value="1"/>
</dbReference>
<organism evidence="5 6">
    <name type="scientific">Pseudoprevotella muciniphila</name>
    <dbReference type="NCBI Taxonomy" id="2133944"/>
    <lineage>
        <taxon>Bacteria</taxon>
        <taxon>Pseudomonadati</taxon>
        <taxon>Bacteroidota</taxon>
        <taxon>Bacteroidia</taxon>
        <taxon>Bacteroidales</taxon>
        <taxon>Prevotellaceae</taxon>
        <taxon>Pseudoprevotella</taxon>
    </lineage>
</organism>
<evidence type="ECO:0000313" key="5">
    <source>
        <dbReference type="EMBL" id="QFQ13500.1"/>
    </source>
</evidence>
<dbReference type="Proteomes" id="UP000249375">
    <property type="component" value="Chromosome"/>
</dbReference>
<dbReference type="Gene3D" id="2.120.10.10">
    <property type="match status" value="1"/>
</dbReference>
<keyword evidence="6" id="KW-1185">Reference proteome</keyword>
<dbReference type="AlphaFoldDB" id="A0A5P8E9G6"/>
<feature type="signal peptide" evidence="4">
    <location>
        <begin position="1"/>
        <end position="22"/>
    </location>
</feature>
<dbReference type="GO" id="GO:0009313">
    <property type="term" value="P:oligosaccharide catabolic process"/>
    <property type="evidence" value="ECO:0007669"/>
    <property type="project" value="TreeGrafter"/>
</dbReference>
<keyword evidence="4" id="KW-0732">Signal</keyword>
<dbReference type="PANTHER" id="PTHR10628:SF30">
    <property type="entry name" value="EXO-ALPHA-SIALIDASE"/>
    <property type="match status" value="1"/>
</dbReference>
<dbReference type="KEGG" id="alq:C7Y71_011050"/>
<dbReference type="GO" id="GO:0016020">
    <property type="term" value="C:membrane"/>
    <property type="evidence" value="ECO:0007669"/>
    <property type="project" value="TreeGrafter"/>
</dbReference>
<dbReference type="GO" id="GO:0005737">
    <property type="term" value="C:cytoplasm"/>
    <property type="evidence" value="ECO:0007669"/>
    <property type="project" value="TreeGrafter"/>
</dbReference>
<gene>
    <name evidence="5" type="ORF">C7Y71_011050</name>
</gene>
<evidence type="ECO:0000313" key="6">
    <source>
        <dbReference type="Proteomes" id="UP000249375"/>
    </source>
</evidence>
<dbReference type="GO" id="GO:0006689">
    <property type="term" value="P:ganglioside catabolic process"/>
    <property type="evidence" value="ECO:0007669"/>
    <property type="project" value="TreeGrafter"/>
</dbReference>
<dbReference type="InterPro" id="IPR026856">
    <property type="entry name" value="Sialidase_fam"/>
</dbReference>
<evidence type="ECO:0000256" key="1">
    <source>
        <dbReference type="ARBA" id="ARBA00000427"/>
    </source>
</evidence>
<comment type="similarity">
    <text evidence="2">Belongs to the glycosyl hydrolase 33 family.</text>
</comment>
<evidence type="ECO:0000256" key="2">
    <source>
        <dbReference type="ARBA" id="ARBA00009348"/>
    </source>
</evidence>
<dbReference type="CDD" id="cd15482">
    <property type="entry name" value="Sialidase_non-viral"/>
    <property type="match status" value="1"/>
</dbReference>
<evidence type="ECO:0000256" key="4">
    <source>
        <dbReference type="SAM" id="SignalP"/>
    </source>
</evidence>
<dbReference type="EC" id="3.2.1.18" evidence="3"/>
<accession>A0A5P8E9G6</accession>
<dbReference type="OrthoDB" id="7294637at2"/>
<sequence length="1058" mass="114588">MTNKVLLLAALLTTTTAVTAFADDYPINYDKSTDVTYVGRSLNSVSVDGISVDVPDNTKLYNNVTDEKLTVRAGQVVTPSVSFSGQWMNAYVYIDYDGNKNFDVQEPNTDGTLNEDNELVSYSYYVIGGVRKNSAGETLANGNNISLPTFVVPASLAPGTYKMRFKVDWCSIDPGGSTVSGNDIVKNGGAILDIDVEVLDKDAAGSTVNWTNSVTDNNVSGGVYWIGVETPGIATKYTMSSFSLKEASGYKSSTSYLAIAKTNTTTSGSLAASDVVAVSNNAITPSSSSGSMETYTFSTPVELTGSSTYYLYFVSSNIPDGGNYTSVGQRIRVLTNTTYGPQLNAGGTVYDTQAPVYQATLAYDSSDKSSMFSSTYGEKWVRITSAENSNYSWDAVLESSYIPMTNTNDAGSEAQLWCIVGTEDSCMIYNRMLGESYALTTNTVPVSNGTYVSLVPTQNARPWKVVDTYAESLGYIFRDREETGNYGVNMYGGAGMRDLRYFTSGSTNTGSFWKISDASIEISFTIAGLDSISRVCPYVGNIACSEGTIRVTDKNFNTGAWTKKLYVSEGGNLTLSSTAVGTGFEFKGFSVNGGATTNTVKVAKTGSVDIVATYENTNPGVRYLYFNGIERDPIGVPYRIPSIACAPNGDLLAFNDRRYSGGDIGSGHLDVVGRISNDNGKTWNEDINWFDGTSSWGYGDPAAVCDRDSNICLLVSCSGNTMFPNGTLSRHQGMAHCILVPDGTGNWVRSEEIGDMAEDIYIGTFASNVKSMFIGSGRIAQSRIIKKDKFYRLYCSVLAIKESNSAWGNYVIYSDDFGKTWSVLGGYNSFHATGNEPKCEELPDGSVLISARNSYGRNINIFYYTNQKNATGSWSSEVKTNSYSSEGGIAYGSNSCNGEILMVKAVKVSNNDTITLALQSVPTGNNREKTAIFYKELKSRASHWATPAIFAKNWAKYEVCDHSAAYSTMIEQKDGVIGFYQEESLWGGNYDMVYVPLTIETITNGLYKTIGKSEDVTGINSTTTVAPTGRNVIYDLQGRRVNNPEKGIYIINGKKVML</sequence>
<evidence type="ECO:0000256" key="3">
    <source>
        <dbReference type="ARBA" id="ARBA00012733"/>
    </source>
</evidence>
<dbReference type="GO" id="GO:0004308">
    <property type="term" value="F:exo-alpha-sialidase activity"/>
    <property type="evidence" value="ECO:0007669"/>
    <property type="project" value="UniProtKB-EC"/>
</dbReference>
<dbReference type="RefSeq" id="WP_111898823.1">
    <property type="nucleotide sequence ID" value="NZ_CP033459.1"/>
</dbReference>
<dbReference type="PANTHER" id="PTHR10628">
    <property type="entry name" value="SIALIDASE"/>
    <property type="match status" value="1"/>
</dbReference>
<dbReference type="EMBL" id="CP033459">
    <property type="protein sequence ID" value="QFQ13500.1"/>
    <property type="molecule type" value="Genomic_DNA"/>
</dbReference>
<feature type="chain" id="PRO_5024272298" description="exo-alpha-sialidase" evidence="4">
    <location>
        <begin position="23"/>
        <end position="1058"/>
    </location>
</feature>
<proteinExistence type="inferred from homology"/>
<protein>
    <recommendedName>
        <fullName evidence="3">exo-alpha-sialidase</fullName>
        <ecNumber evidence="3">3.2.1.18</ecNumber>
    </recommendedName>
</protein>
<comment type="catalytic activity">
    <reaction evidence="1">
        <text>Hydrolysis of alpha-(2-&gt;3)-, alpha-(2-&gt;6)-, alpha-(2-&gt;8)- glycosidic linkages of terminal sialic acid residues in oligosaccharides, glycoproteins, glycolipids, colominic acid and synthetic substrates.</text>
        <dbReference type="EC" id="3.2.1.18"/>
    </reaction>
</comment>
<name>A0A5P8E9G6_9BACT</name>